<evidence type="ECO:0000256" key="1">
    <source>
        <dbReference type="SAM" id="MobiDB-lite"/>
    </source>
</evidence>
<keyword evidence="4" id="KW-1185">Reference proteome</keyword>
<keyword evidence="2" id="KW-1133">Transmembrane helix</keyword>
<name>A0ABZ1BN54_9FIRM</name>
<evidence type="ECO:0000256" key="2">
    <source>
        <dbReference type="SAM" id="Phobius"/>
    </source>
</evidence>
<accession>A0ABZ1BN54</accession>
<dbReference type="RefSeq" id="WP_324668202.1">
    <property type="nucleotide sequence ID" value="NZ_CP141614.1"/>
</dbReference>
<dbReference type="Pfam" id="PF04748">
    <property type="entry name" value="Polysacc_deac_2"/>
    <property type="match status" value="1"/>
</dbReference>
<evidence type="ECO:0000313" key="3">
    <source>
        <dbReference type="EMBL" id="WRP13933.1"/>
    </source>
</evidence>
<keyword evidence="2" id="KW-0472">Membrane</keyword>
<dbReference type="PANTHER" id="PTHR30105:SF2">
    <property type="entry name" value="DIVERGENT POLYSACCHARIDE DEACETYLASE SUPERFAMILY"/>
    <property type="match status" value="1"/>
</dbReference>
<dbReference type="Gene3D" id="3.20.20.370">
    <property type="entry name" value="Glycoside hydrolase/deacetylase"/>
    <property type="match status" value="1"/>
</dbReference>
<proteinExistence type="predicted"/>
<dbReference type="InterPro" id="IPR006837">
    <property type="entry name" value="Divergent_DAC"/>
</dbReference>
<protein>
    <submittedName>
        <fullName evidence="3">Divergent polysaccharide deacetylase family protein</fullName>
    </submittedName>
</protein>
<dbReference type="SUPFAM" id="SSF88713">
    <property type="entry name" value="Glycoside hydrolase/deacetylase"/>
    <property type="match status" value="1"/>
</dbReference>
<evidence type="ECO:0000313" key="4">
    <source>
        <dbReference type="Proteomes" id="UP001333102"/>
    </source>
</evidence>
<dbReference type="Proteomes" id="UP001333102">
    <property type="component" value="Chromosome"/>
</dbReference>
<dbReference type="EMBL" id="CP141614">
    <property type="protein sequence ID" value="WRP13933.1"/>
    <property type="molecule type" value="Genomic_DNA"/>
</dbReference>
<keyword evidence="2" id="KW-0812">Transmembrane</keyword>
<dbReference type="CDD" id="cd10936">
    <property type="entry name" value="CE4_DAC2"/>
    <property type="match status" value="1"/>
</dbReference>
<feature type="region of interest" description="Disordered" evidence="1">
    <location>
        <begin position="60"/>
        <end position="87"/>
    </location>
</feature>
<sequence length="326" mass="34832">MTGAGAPTCLRAARSRAAAVAGLGLLASVMGACFWVLWHWQLRAYPEWLARQPAPAVTSLERRGDVGRPGLPGRPDGPGAGREPWPGREPARARLAIVIDDWGYAWSAAETFLAMDVPLTVAVIPFLPHSQEQAAAARQRGFEVLVHLPMEPLDPAVDPGPHAITIGLAPDEIRRRVEMAIDAVPGAVGVNNHMGSKATADRRVMELVLETVRRRGLFFVDSRTTAQSVVGEVAAGMGMPWARNDLFLDGERSVGYVRARLLLAARRALETGQAVAIGHVRPATAAAVASVLPELRRQGIEVVPVSALLGERQRASIDRAGPAPVQ</sequence>
<dbReference type="PANTHER" id="PTHR30105">
    <property type="entry name" value="UNCHARACTERIZED YIBQ-RELATED"/>
    <property type="match status" value="1"/>
</dbReference>
<gene>
    <name evidence="3" type="ORF">VLY81_10915</name>
</gene>
<feature type="transmembrane region" description="Helical" evidence="2">
    <location>
        <begin position="17"/>
        <end position="38"/>
    </location>
</feature>
<reference evidence="4" key="1">
    <citation type="submission" date="2023-12" db="EMBL/GenBank/DDBJ databases">
        <title>Novel isolates from deep terrestrial aquifers shed light on the physiology and ecology of the class Limnochordia.</title>
        <authorList>
            <person name="Karnachuk O.V."/>
            <person name="Lukina A.P."/>
            <person name="Avakyan M.R."/>
            <person name="Kadnikov V."/>
            <person name="Begmatov S."/>
            <person name="Beletsky A.V."/>
            <person name="Mardanov A.V."/>
            <person name="Ravin N.V."/>
        </authorList>
    </citation>
    <scope>NUCLEOTIDE SEQUENCE [LARGE SCALE GENOMIC DNA]</scope>
    <source>
        <strain evidence="4">LN</strain>
    </source>
</reference>
<dbReference type="InterPro" id="IPR011330">
    <property type="entry name" value="Glyco_hydro/deAcase_b/a-brl"/>
</dbReference>
<organism evidence="3 4">
    <name type="scientific">Geochorda subterranea</name>
    <dbReference type="NCBI Taxonomy" id="3109564"/>
    <lineage>
        <taxon>Bacteria</taxon>
        <taxon>Bacillati</taxon>
        <taxon>Bacillota</taxon>
        <taxon>Limnochordia</taxon>
        <taxon>Limnochordales</taxon>
        <taxon>Geochordaceae</taxon>
        <taxon>Geochorda</taxon>
    </lineage>
</organism>